<dbReference type="InterPro" id="IPR039670">
    <property type="entry name" value="NPC2-like"/>
</dbReference>
<evidence type="ECO:0000256" key="7">
    <source>
        <dbReference type="SAM" id="SignalP"/>
    </source>
</evidence>
<evidence type="ECO:0000256" key="4">
    <source>
        <dbReference type="ARBA" id="ARBA00022448"/>
    </source>
</evidence>
<dbReference type="Pfam" id="PF02221">
    <property type="entry name" value="E1_DerP2_DerF2"/>
    <property type="match status" value="1"/>
</dbReference>
<gene>
    <name evidence="9" type="primary">g11363</name>
    <name evidence="9" type="ORF">VP750_LOCUS10166</name>
</gene>
<dbReference type="SUPFAM" id="SSF81296">
    <property type="entry name" value="E set domains"/>
    <property type="match status" value="1"/>
</dbReference>
<evidence type="ECO:0000256" key="3">
    <source>
        <dbReference type="ARBA" id="ARBA00011245"/>
    </source>
</evidence>
<comment type="similarity">
    <text evidence="2">Belongs to the NPC2 family.</text>
</comment>
<comment type="caution">
    <text evidence="9">The sequence shown here is derived from an EMBL/GenBank/DDBJ whole genome shotgun (WGS) entry which is preliminary data.</text>
</comment>
<dbReference type="InterPro" id="IPR014756">
    <property type="entry name" value="Ig_E-set"/>
</dbReference>
<dbReference type="PANTHER" id="PTHR11306:SF0">
    <property type="entry name" value="PHOSPHATIDYLGLYCEROL_PHOSPHATIDYLINOSITOL TRANSFER PROTEIN"/>
    <property type="match status" value="1"/>
</dbReference>
<keyword evidence="10" id="KW-1185">Reference proteome</keyword>
<keyword evidence="6" id="KW-0445">Lipid transport</keyword>
<reference evidence="9 10" key="1">
    <citation type="submission" date="2024-06" db="EMBL/GenBank/DDBJ databases">
        <authorList>
            <person name="Kraege A."/>
            <person name="Thomma B."/>
        </authorList>
    </citation>
    <scope>NUCLEOTIDE SEQUENCE [LARGE SCALE GENOMIC DNA]</scope>
</reference>
<dbReference type="PANTHER" id="PTHR11306">
    <property type="entry name" value="NIEMANN PICK TYPE C2 PROTEIN NPC2-RELATED"/>
    <property type="match status" value="1"/>
</dbReference>
<evidence type="ECO:0000256" key="2">
    <source>
        <dbReference type="ARBA" id="ARBA00006370"/>
    </source>
</evidence>
<comment type="function">
    <text evidence="1">Catalyzes the intermembrane transfer of phosphatidylglycerol and phosphatidylinositol.</text>
</comment>
<evidence type="ECO:0000256" key="6">
    <source>
        <dbReference type="ARBA" id="ARBA00023055"/>
    </source>
</evidence>
<evidence type="ECO:0000313" key="9">
    <source>
        <dbReference type="EMBL" id="CAL5228260.1"/>
    </source>
</evidence>
<protein>
    <submittedName>
        <fullName evidence="9">G11363 protein</fullName>
    </submittedName>
</protein>
<proteinExistence type="inferred from homology"/>
<dbReference type="PROSITE" id="PS51257">
    <property type="entry name" value="PROKAR_LIPOPROTEIN"/>
    <property type="match status" value="1"/>
</dbReference>
<keyword evidence="4" id="KW-0813">Transport</keyword>
<dbReference type="Proteomes" id="UP001497392">
    <property type="component" value="Unassembled WGS sequence"/>
</dbReference>
<dbReference type="SMART" id="SM00737">
    <property type="entry name" value="ML"/>
    <property type="match status" value="1"/>
</dbReference>
<keyword evidence="5 7" id="KW-0732">Signal</keyword>
<feature type="chain" id="PRO_5045548355" evidence="7">
    <location>
        <begin position="20"/>
        <end position="156"/>
    </location>
</feature>
<dbReference type="Gene3D" id="2.60.40.770">
    <property type="match status" value="1"/>
</dbReference>
<comment type="subunit">
    <text evidence="3">Monomer.</text>
</comment>
<evidence type="ECO:0000256" key="5">
    <source>
        <dbReference type="ARBA" id="ARBA00022729"/>
    </source>
</evidence>
<feature type="signal peptide" evidence="7">
    <location>
        <begin position="1"/>
        <end position="19"/>
    </location>
</feature>
<evidence type="ECO:0000313" key="10">
    <source>
        <dbReference type="Proteomes" id="UP001497392"/>
    </source>
</evidence>
<dbReference type="InterPro" id="IPR003172">
    <property type="entry name" value="ML_dom"/>
</dbReference>
<evidence type="ECO:0000259" key="8">
    <source>
        <dbReference type="SMART" id="SM00737"/>
    </source>
</evidence>
<evidence type="ECO:0000256" key="1">
    <source>
        <dbReference type="ARBA" id="ARBA00002053"/>
    </source>
</evidence>
<organism evidence="9 10">
    <name type="scientific">Coccomyxa viridis</name>
    <dbReference type="NCBI Taxonomy" id="1274662"/>
    <lineage>
        <taxon>Eukaryota</taxon>
        <taxon>Viridiplantae</taxon>
        <taxon>Chlorophyta</taxon>
        <taxon>core chlorophytes</taxon>
        <taxon>Trebouxiophyceae</taxon>
        <taxon>Trebouxiophyceae incertae sedis</taxon>
        <taxon>Coccomyxaceae</taxon>
        <taxon>Coccomyxa</taxon>
    </lineage>
</organism>
<feature type="domain" description="MD-2-related lipid-recognition" evidence="8">
    <location>
        <begin position="22"/>
        <end position="136"/>
    </location>
</feature>
<dbReference type="EMBL" id="CAXHTA020000018">
    <property type="protein sequence ID" value="CAL5228260.1"/>
    <property type="molecule type" value="Genomic_DNA"/>
</dbReference>
<sequence>MNRLICALACVALLQSCAAFDWQQCEGASGKIDDVKLSPETPSPGTTVTFSIDATVEEQVDAGDLSLAVSYRGFPIYTEKKDLCEQTECPVKKGPVKVDLEQPFPIITPPGPYTVRLIASGKGGAKKQLFCLDVDFDVVVGGLQQTEAEVEHIMEQ</sequence>
<accession>A0ABP1G7Q6</accession>
<name>A0ABP1G7Q6_9CHLO</name>